<keyword evidence="1" id="KW-0472">Membrane</keyword>
<dbReference type="Proteomes" id="UP000604046">
    <property type="component" value="Unassembled WGS sequence"/>
</dbReference>
<evidence type="ECO:0000256" key="1">
    <source>
        <dbReference type="SAM" id="Phobius"/>
    </source>
</evidence>
<comment type="caution">
    <text evidence="2">The sequence shown here is derived from an EMBL/GenBank/DDBJ whole genome shotgun (WGS) entry which is preliminary data.</text>
</comment>
<dbReference type="OrthoDB" id="10403523at2759"/>
<organism evidence="2 3">
    <name type="scientific">Symbiodinium natans</name>
    <dbReference type="NCBI Taxonomy" id="878477"/>
    <lineage>
        <taxon>Eukaryota</taxon>
        <taxon>Sar</taxon>
        <taxon>Alveolata</taxon>
        <taxon>Dinophyceae</taxon>
        <taxon>Suessiales</taxon>
        <taxon>Symbiodiniaceae</taxon>
        <taxon>Symbiodinium</taxon>
    </lineage>
</organism>
<name>A0A812HZ37_9DINO</name>
<proteinExistence type="predicted"/>
<evidence type="ECO:0000313" key="3">
    <source>
        <dbReference type="Proteomes" id="UP000604046"/>
    </source>
</evidence>
<keyword evidence="3" id="KW-1185">Reference proteome</keyword>
<evidence type="ECO:0000313" key="2">
    <source>
        <dbReference type="EMBL" id="CAE6966277.1"/>
    </source>
</evidence>
<feature type="transmembrane region" description="Helical" evidence="1">
    <location>
        <begin position="128"/>
        <end position="148"/>
    </location>
</feature>
<protein>
    <submittedName>
        <fullName evidence="2">Uncharacterized protein</fullName>
    </submittedName>
</protein>
<gene>
    <name evidence="2" type="ORF">SNAT2548_LOCUS2201</name>
</gene>
<accession>A0A812HZ37</accession>
<dbReference type="EMBL" id="CAJNDS010000123">
    <property type="protein sequence ID" value="CAE6966277.1"/>
    <property type="molecule type" value="Genomic_DNA"/>
</dbReference>
<keyword evidence="1" id="KW-1133">Transmembrane helix</keyword>
<feature type="transmembrane region" description="Helical" evidence="1">
    <location>
        <begin position="99"/>
        <end position="116"/>
    </location>
</feature>
<dbReference type="AlphaFoldDB" id="A0A812HZ37"/>
<reference evidence="2" key="1">
    <citation type="submission" date="2021-02" db="EMBL/GenBank/DDBJ databases">
        <authorList>
            <person name="Dougan E. K."/>
            <person name="Rhodes N."/>
            <person name="Thang M."/>
            <person name="Chan C."/>
        </authorList>
    </citation>
    <scope>NUCLEOTIDE SEQUENCE</scope>
</reference>
<sequence length="153" mass="16873">MAAPESPSPRRDRSKKALLVQALLCVLCCLVGAFYPTLLDWSKTALEREIFQHHTEERRSFPFSPVSVVLVNDALQLALALLAVQLRVGLPQLFTDSSLIWKMLPLGLIYALGELLTLRSVQKASGPVYVVIANMKLVVAAVMSRLFFGRPGP</sequence>
<keyword evidence="1" id="KW-0812">Transmembrane</keyword>